<proteinExistence type="predicted"/>
<evidence type="ECO:0000313" key="1">
    <source>
        <dbReference type="EMBL" id="PNP90631.1"/>
    </source>
</evidence>
<protein>
    <submittedName>
        <fullName evidence="1">Uncharacterized protein</fullName>
    </submittedName>
</protein>
<reference evidence="1 2" key="1">
    <citation type="submission" date="2016-11" db="EMBL/GenBank/DDBJ databases">
        <title>Whole Genome Sequence of Listeria newyorkensis.</title>
        <authorList>
            <person name="Frink S."/>
            <person name="Morales C."/>
            <person name="Kiang D."/>
        </authorList>
    </citation>
    <scope>NUCLEOTIDE SEQUENCE [LARGE SCALE GENOMIC DNA]</scope>
    <source>
        <strain evidence="1 2">F1604011-044</strain>
    </source>
</reference>
<dbReference type="EMBL" id="MPDH01000014">
    <property type="protein sequence ID" value="PNP90631.1"/>
    <property type="molecule type" value="Genomic_DNA"/>
</dbReference>
<sequence>MRILVFSRWIDKEDKSIDEILVHIMDYESWRSPEIDELSNTVLNYTVSKIYAENQVVDINGENIIYNSLYFEYESISNVRKEWEPKEQRVSRINGNILIYVYMDTVYYIIDRSYSALSLSILRKINNYSGQKNIIEDKFEFDVDLFMWLVYKVKGQPAITNEEEVKITNIIGYRGASADKLAEIKGAGNNVLSLLSSLVFLLENEALNQIEIISVWNKESITLKISEKGWIDINFNTYTGVFILEEPYLNPKIMLTAFLEILPLIINSYNNDVKEQRWTKEIYKHFFTSIAKNVNARIQKKLEGLLEAEMIE</sequence>
<name>A0ABX4XRP7_9LIST</name>
<gene>
    <name evidence="1" type="ORF">BMT55_11680</name>
</gene>
<evidence type="ECO:0000313" key="2">
    <source>
        <dbReference type="Proteomes" id="UP000236500"/>
    </source>
</evidence>
<keyword evidence="2" id="KW-1185">Reference proteome</keyword>
<organism evidence="1 2">
    <name type="scientific">Listeria newyorkensis</name>
    <dbReference type="NCBI Taxonomy" id="1497681"/>
    <lineage>
        <taxon>Bacteria</taxon>
        <taxon>Bacillati</taxon>
        <taxon>Bacillota</taxon>
        <taxon>Bacilli</taxon>
        <taxon>Bacillales</taxon>
        <taxon>Listeriaceae</taxon>
        <taxon>Listeria</taxon>
    </lineage>
</organism>
<dbReference type="Proteomes" id="UP000236500">
    <property type="component" value="Unassembled WGS sequence"/>
</dbReference>
<accession>A0ABX4XRP7</accession>
<comment type="caution">
    <text evidence="1">The sequence shown here is derived from an EMBL/GenBank/DDBJ whole genome shotgun (WGS) entry which is preliminary data.</text>
</comment>